<dbReference type="Pfam" id="PF00530">
    <property type="entry name" value="SRCR"/>
    <property type="match status" value="2"/>
</dbReference>
<accession>A0A9Q1B9T5</accession>
<proteinExistence type="predicted"/>
<sequence length="249" mass="28304">MLYKAGSKVRLVDGNGSYGRVEIILENSWNTLVTQYWTKLEGGVVCRQLGFRGVHSVTHDTPPDILNLATELIFKCEGYELTLQECAQHNTEDYQDSFYSYGQYLPNFIAQVMCITNSTFPSELIFYFRLLCHPFIADNVRLVNGDSHYGTVEVLVKGVWRRICGEEWTKLEGGVVCRELGFRGVHSIPLNPKHDNESTINHYVRFRCIGFEESITDCVQPNLASNLPNHISVCKDAEVTCLRDMPIRG</sequence>
<dbReference type="InterPro" id="IPR001190">
    <property type="entry name" value="SRCR"/>
</dbReference>
<evidence type="ECO:0000256" key="6">
    <source>
        <dbReference type="ARBA" id="ARBA00023136"/>
    </source>
</evidence>
<name>A0A9Q1B9T5_HOLLE</name>
<dbReference type="OrthoDB" id="536948at2759"/>
<dbReference type="PANTHER" id="PTHR48071:SF18">
    <property type="entry name" value="DELETED IN MALIGNANT BRAIN TUMORS 1 PROTEIN-RELATED"/>
    <property type="match status" value="1"/>
</dbReference>
<dbReference type="InterPro" id="IPR036772">
    <property type="entry name" value="SRCR-like_dom_sf"/>
</dbReference>
<keyword evidence="3" id="KW-0732">Signal</keyword>
<dbReference type="Gene3D" id="3.10.250.10">
    <property type="entry name" value="SRCR-like domain"/>
    <property type="match status" value="2"/>
</dbReference>
<keyword evidence="12" id="KW-1185">Reference proteome</keyword>
<evidence type="ECO:0000256" key="2">
    <source>
        <dbReference type="ARBA" id="ARBA00022692"/>
    </source>
</evidence>
<evidence type="ECO:0000256" key="7">
    <source>
        <dbReference type="ARBA" id="ARBA00023157"/>
    </source>
</evidence>
<evidence type="ECO:0000256" key="4">
    <source>
        <dbReference type="ARBA" id="ARBA00022737"/>
    </source>
</evidence>
<dbReference type="AlphaFoldDB" id="A0A9Q1B9T5"/>
<feature type="domain" description="SRCR" evidence="10">
    <location>
        <begin position="9"/>
        <end position="115"/>
    </location>
</feature>
<evidence type="ECO:0000256" key="9">
    <source>
        <dbReference type="PROSITE-ProRule" id="PRU00196"/>
    </source>
</evidence>
<feature type="domain" description="SRCR" evidence="10">
    <location>
        <begin position="140"/>
        <end position="242"/>
    </location>
</feature>
<organism evidence="11 12">
    <name type="scientific">Holothuria leucospilota</name>
    <name type="common">Black long sea cucumber</name>
    <name type="synonym">Mertensiothuria leucospilota</name>
    <dbReference type="NCBI Taxonomy" id="206669"/>
    <lineage>
        <taxon>Eukaryota</taxon>
        <taxon>Metazoa</taxon>
        <taxon>Echinodermata</taxon>
        <taxon>Eleutherozoa</taxon>
        <taxon>Echinozoa</taxon>
        <taxon>Holothuroidea</taxon>
        <taxon>Aspidochirotacea</taxon>
        <taxon>Aspidochirotida</taxon>
        <taxon>Holothuriidae</taxon>
        <taxon>Holothuria</taxon>
    </lineage>
</organism>
<keyword evidence="6" id="KW-0472">Membrane</keyword>
<comment type="caution">
    <text evidence="9">Lacks conserved residue(s) required for the propagation of feature annotation.</text>
</comment>
<keyword evidence="2" id="KW-0812">Transmembrane</keyword>
<feature type="disulfide bond" evidence="9">
    <location>
        <begin position="76"/>
        <end position="86"/>
    </location>
</feature>
<comment type="caution">
    <text evidence="11">The sequence shown here is derived from an EMBL/GenBank/DDBJ whole genome shotgun (WGS) entry which is preliminary data.</text>
</comment>
<comment type="subcellular location">
    <subcellularLocation>
        <location evidence="1">Membrane</location>
        <topology evidence="1">Single-pass membrane protein</topology>
    </subcellularLocation>
</comment>
<evidence type="ECO:0000313" key="11">
    <source>
        <dbReference type="EMBL" id="KAJ8019911.1"/>
    </source>
</evidence>
<dbReference type="FunFam" id="3.10.250.10:FF:000016">
    <property type="entry name" value="Scavenger receptor cysteine-rich protein type 12"/>
    <property type="match status" value="1"/>
</dbReference>
<evidence type="ECO:0000313" key="12">
    <source>
        <dbReference type="Proteomes" id="UP001152320"/>
    </source>
</evidence>
<evidence type="ECO:0000256" key="8">
    <source>
        <dbReference type="ARBA" id="ARBA00023180"/>
    </source>
</evidence>
<evidence type="ECO:0000256" key="1">
    <source>
        <dbReference type="ARBA" id="ARBA00004167"/>
    </source>
</evidence>
<evidence type="ECO:0000259" key="10">
    <source>
        <dbReference type="PROSITE" id="PS50287"/>
    </source>
</evidence>
<dbReference type="GO" id="GO:0016020">
    <property type="term" value="C:membrane"/>
    <property type="evidence" value="ECO:0007669"/>
    <property type="project" value="UniProtKB-SubCell"/>
</dbReference>
<reference evidence="11" key="1">
    <citation type="submission" date="2021-10" db="EMBL/GenBank/DDBJ databases">
        <title>Tropical sea cucumber genome reveals ecological adaptation and Cuvierian tubules defense mechanism.</title>
        <authorList>
            <person name="Chen T."/>
        </authorList>
    </citation>
    <scope>NUCLEOTIDE SEQUENCE</scope>
    <source>
        <strain evidence="11">Nanhai2018</strain>
        <tissue evidence="11">Muscle</tissue>
    </source>
</reference>
<keyword evidence="4" id="KW-0677">Repeat</keyword>
<keyword evidence="8" id="KW-0325">Glycoprotein</keyword>
<gene>
    <name evidence="11" type="ORF">HOLleu_41694</name>
</gene>
<evidence type="ECO:0000256" key="5">
    <source>
        <dbReference type="ARBA" id="ARBA00022989"/>
    </source>
</evidence>
<feature type="disulfide bond" evidence="9">
    <location>
        <begin position="208"/>
        <end position="218"/>
    </location>
</feature>
<dbReference type="PROSITE" id="PS50287">
    <property type="entry name" value="SRCR_2"/>
    <property type="match status" value="2"/>
</dbReference>
<dbReference type="Proteomes" id="UP001152320">
    <property type="component" value="Chromosome 23"/>
</dbReference>
<dbReference type="PANTHER" id="PTHR48071">
    <property type="entry name" value="SRCR DOMAIN-CONTAINING PROTEIN"/>
    <property type="match status" value="1"/>
</dbReference>
<dbReference type="EMBL" id="JAIZAY010000023">
    <property type="protein sequence ID" value="KAJ8019911.1"/>
    <property type="molecule type" value="Genomic_DNA"/>
</dbReference>
<keyword evidence="7 9" id="KW-1015">Disulfide bond</keyword>
<dbReference type="SUPFAM" id="SSF56487">
    <property type="entry name" value="SRCR-like"/>
    <property type="match status" value="2"/>
</dbReference>
<dbReference type="SMART" id="SM00202">
    <property type="entry name" value="SR"/>
    <property type="match status" value="2"/>
</dbReference>
<protein>
    <submittedName>
        <fullName evidence="11">Neurotrypsin</fullName>
    </submittedName>
</protein>
<keyword evidence="5" id="KW-1133">Transmembrane helix</keyword>
<evidence type="ECO:0000256" key="3">
    <source>
        <dbReference type="ARBA" id="ARBA00022729"/>
    </source>
</evidence>